<dbReference type="InterPro" id="IPR038161">
    <property type="entry name" value="VirB9/CagX/TrbG_C_sf"/>
</dbReference>
<dbReference type="InterPro" id="IPR010258">
    <property type="entry name" value="Conjugal_tfr_TrbG/VirB9/CagX"/>
</dbReference>
<dbReference type="Proteomes" id="UP000315344">
    <property type="component" value="Unassembled WGS sequence"/>
</dbReference>
<dbReference type="Pfam" id="PF03524">
    <property type="entry name" value="CagX"/>
    <property type="match status" value="1"/>
</dbReference>
<dbReference type="AlphaFoldDB" id="A0A533HXV6"/>
<comment type="caution">
    <text evidence="1">The sequence shown here is derived from an EMBL/GenBank/DDBJ whole genome shotgun (WGS) entry which is preliminary data.</text>
</comment>
<dbReference type="Gene3D" id="2.60.40.2500">
    <property type="match status" value="1"/>
</dbReference>
<protein>
    <submittedName>
        <fullName evidence="1">Uncharacterized protein</fullName>
    </submittedName>
</protein>
<organism evidence="1 2">
    <name type="scientific">Paracoccus denitrificans</name>
    <dbReference type="NCBI Taxonomy" id="266"/>
    <lineage>
        <taxon>Bacteria</taxon>
        <taxon>Pseudomonadati</taxon>
        <taxon>Pseudomonadota</taxon>
        <taxon>Alphaproteobacteria</taxon>
        <taxon>Rhodobacterales</taxon>
        <taxon>Paracoccaceae</taxon>
        <taxon>Paracoccus</taxon>
    </lineage>
</organism>
<dbReference type="EMBL" id="VAFL01000037">
    <property type="protein sequence ID" value="TKW63211.1"/>
    <property type="molecule type" value="Genomic_DNA"/>
</dbReference>
<name>A0A533HXV6_PARDE</name>
<reference evidence="1 2" key="1">
    <citation type="journal article" date="2017" name="Nat. Commun.">
        <title>In situ click chemistry generation of cyclooxygenase-2 inhibitors.</title>
        <authorList>
            <person name="Bhardwaj A."/>
            <person name="Kaur J."/>
            <person name="Wuest M."/>
            <person name="Wuest F."/>
        </authorList>
    </citation>
    <scope>NUCLEOTIDE SEQUENCE [LARGE SCALE GENOMIC DNA]</scope>
    <source>
        <strain evidence="1">S2_012_000_R3_94</strain>
    </source>
</reference>
<proteinExistence type="predicted"/>
<gene>
    <name evidence="1" type="ORF">DI616_19855</name>
</gene>
<evidence type="ECO:0000313" key="1">
    <source>
        <dbReference type="EMBL" id="TKW63211.1"/>
    </source>
</evidence>
<evidence type="ECO:0000313" key="2">
    <source>
        <dbReference type="Proteomes" id="UP000315344"/>
    </source>
</evidence>
<sequence>MQTANAAARFEPRREGYCNAIQIYPWSKGALYQVCAAVGQITTIALELGERQTGASPIAAGDTARRNRRHGKWVRCVCPRPDSVKPARPDIANNHVAATDRRSYLIELQARGARYMTAVAWVYPATPATRRSRVAPTFIIPAEAARNQGYGLTGDSPPWKPKFIFDDGVRVYVVFPRGIGQGEMPPLFVIGASGEAP</sequence>
<accession>A0A533HXV6</accession>